<feature type="coiled-coil region" evidence="1">
    <location>
        <begin position="961"/>
        <end position="988"/>
    </location>
</feature>
<feature type="compositionally biased region" description="Basic residues" evidence="2">
    <location>
        <begin position="1"/>
        <end position="13"/>
    </location>
</feature>
<name>A0A9W7A2Q9_9STRA</name>
<feature type="compositionally biased region" description="Acidic residues" evidence="2">
    <location>
        <begin position="878"/>
        <end position="890"/>
    </location>
</feature>
<dbReference type="EMBL" id="BRXZ01002433">
    <property type="protein sequence ID" value="GMH61980.1"/>
    <property type="molecule type" value="Genomic_DNA"/>
</dbReference>
<sequence>MLSWMRGKKRAPKPRPPPPPNALSKAMDIVDLETLARRHRRRHLAKKYATRWLEFAAISSSINARRGATEYRVGVEYHKSKAYSKLPLGVAGGSPRRSKAAAPTTTTTHNDFKHIKMLSAFHALLKTSKNRRAERDALRAAENHSDRRALTEGFNAMFTHKVKRQKAAIQGELNSKIAERFRYEHLTRGLISRLSSNVARSNSVALLNSKADAYFSRSAKRRAVKIFKMRYAEKRMRAMCDLAADAFWKVQAVGKAFERLKALRWERKLRDRADEHRRKVLIKRGLRNFVLSSAARKRDRSSWSALASAANRGRMSLALRRISRNVKLIKRDCASGAILSRLADDHRKKRALHTFIRRVAMARGRRISAAVESVRLKEWKDESKRMRRKERLARGFHKGCAKLKAFVGWRAVTIKMSEERSANEIADAHFTLRVFNLFRAATDERKAQRQKGFGRLCRAWDGWAKVVEDGKEARRKEDVAMGHWRIRLKADALLSMRSFALERRKIKRKEEIAGSLWRNKLLIKAIESWERSTQSSKQLKAKLEKARDFHNESVTARAFQGWVSYLNLSVKERKRKKARDEQRVRDAFDALSAVREGRIERREAARKWGERREAARTFDVLHGFIRALERERDESFSRKIKLAVVVERRIAGEALKKWKEVTAYGEKERMAKERERLAKARAKVKAREQNSIAINFACSNLLEKTIRFWRWETGKLVAARKAQAEKVVAEELEFRRDRERVRVKAWEEQKEREEFMRERSGEREKEERKEEAGRYKKELQPTASDLPKFERRELPEVRRPLELLLSSTNNVEEGGEMLTAAAGEKPKEIPEWIVKEMNKKWRVDFTGLEKRIGSVRGELERSREEKGGLKEEAKDEEVKEEEDKEEEEIVESGVDLTSTTGGTEDTDRDGGGGAVEDDMVNFSDPILEEPTVPSAEFSQPETSPASPISPQRSHFEYVDPADAVRTKVEEMEAALRRILSDKQRMKSLGGEKYKQWKLNVRGKVMQIQTKIGQLGGVGGL</sequence>
<proteinExistence type="predicted"/>
<comment type="caution">
    <text evidence="3">The sequence shown here is derived from an EMBL/GenBank/DDBJ whole genome shotgun (WGS) entry which is preliminary data.</text>
</comment>
<feature type="compositionally biased region" description="Basic and acidic residues" evidence="2">
    <location>
        <begin position="852"/>
        <end position="877"/>
    </location>
</feature>
<evidence type="ECO:0000256" key="2">
    <source>
        <dbReference type="SAM" id="MobiDB-lite"/>
    </source>
</evidence>
<evidence type="ECO:0000313" key="4">
    <source>
        <dbReference type="Proteomes" id="UP001165082"/>
    </source>
</evidence>
<protein>
    <recommendedName>
        <fullName evidence="5">Sfi1 spindle body domain-containing protein</fullName>
    </recommendedName>
</protein>
<feature type="compositionally biased region" description="Polar residues" evidence="2">
    <location>
        <begin position="936"/>
        <end position="952"/>
    </location>
</feature>
<feature type="region of interest" description="Disordered" evidence="2">
    <location>
        <begin position="88"/>
        <end position="107"/>
    </location>
</feature>
<organism evidence="3 4">
    <name type="scientific">Triparma retinervis</name>
    <dbReference type="NCBI Taxonomy" id="2557542"/>
    <lineage>
        <taxon>Eukaryota</taxon>
        <taxon>Sar</taxon>
        <taxon>Stramenopiles</taxon>
        <taxon>Ochrophyta</taxon>
        <taxon>Bolidophyceae</taxon>
        <taxon>Parmales</taxon>
        <taxon>Triparmaceae</taxon>
        <taxon>Triparma</taxon>
    </lineage>
</organism>
<keyword evidence="1" id="KW-0175">Coiled coil</keyword>
<dbReference type="Proteomes" id="UP001165082">
    <property type="component" value="Unassembled WGS sequence"/>
</dbReference>
<accession>A0A9W7A2Q9</accession>
<keyword evidence="4" id="KW-1185">Reference proteome</keyword>
<feature type="region of interest" description="Disordered" evidence="2">
    <location>
        <begin position="754"/>
        <end position="777"/>
    </location>
</feature>
<dbReference type="OrthoDB" id="10396179at2759"/>
<reference evidence="3" key="1">
    <citation type="submission" date="2022-07" db="EMBL/GenBank/DDBJ databases">
        <title>Genome analysis of Parmales, a sister group of diatoms, reveals the evolutionary specialization of diatoms from phago-mixotrophs to photoautotrophs.</title>
        <authorList>
            <person name="Ban H."/>
            <person name="Sato S."/>
            <person name="Yoshikawa S."/>
            <person name="Kazumasa Y."/>
            <person name="Nakamura Y."/>
            <person name="Ichinomiya M."/>
            <person name="Saitoh K."/>
            <person name="Sato N."/>
            <person name="Blanc-Mathieu R."/>
            <person name="Endo H."/>
            <person name="Kuwata A."/>
            <person name="Ogata H."/>
        </authorList>
    </citation>
    <scope>NUCLEOTIDE SEQUENCE</scope>
</reference>
<evidence type="ECO:0008006" key="5">
    <source>
        <dbReference type="Google" id="ProtNLM"/>
    </source>
</evidence>
<evidence type="ECO:0000256" key="1">
    <source>
        <dbReference type="SAM" id="Coils"/>
    </source>
</evidence>
<gene>
    <name evidence="3" type="ORF">TrRE_jg8988</name>
</gene>
<dbReference type="AlphaFoldDB" id="A0A9W7A2Q9"/>
<feature type="region of interest" description="Disordered" evidence="2">
    <location>
        <begin position="1"/>
        <end position="24"/>
    </location>
</feature>
<evidence type="ECO:0000313" key="3">
    <source>
        <dbReference type="EMBL" id="GMH61980.1"/>
    </source>
</evidence>
<feature type="region of interest" description="Disordered" evidence="2">
    <location>
        <begin position="852"/>
        <end position="955"/>
    </location>
</feature>